<evidence type="ECO:0000256" key="4">
    <source>
        <dbReference type="ARBA" id="ARBA00022741"/>
    </source>
</evidence>
<evidence type="ECO:0000256" key="1">
    <source>
        <dbReference type="ARBA" id="ARBA00004417"/>
    </source>
</evidence>
<reference evidence="7 8" key="1">
    <citation type="submission" date="2023-07" db="EMBL/GenBank/DDBJ databases">
        <title>Genomic Encyclopedia of Type Strains, Phase IV (KMG-IV): sequencing the most valuable type-strain genomes for metagenomic binning, comparative biology and taxonomic classification.</title>
        <authorList>
            <person name="Goeker M."/>
        </authorList>
    </citation>
    <scope>NUCLEOTIDE SEQUENCE [LARGE SCALE GENOMIC DNA]</scope>
    <source>
        <strain evidence="7 8">DSM 19619</strain>
    </source>
</reference>
<dbReference type="InterPro" id="IPR013563">
    <property type="entry name" value="Oligopep_ABC_C"/>
</dbReference>
<evidence type="ECO:0000256" key="3">
    <source>
        <dbReference type="ARBA" id="ARBA00022448"/>
    </source>
</evidence>
<dbReference type="NCBIfam" id="TIGR01727">
    <property type="entry name" value="oligo_HPY"/>
    <property type="match status" value="1"/>
</dbReference>
<dbReference type="RefSeq" id="WP_307282717.1">
    <property type="nucleotide sequence ID" value="NZ_JAUSVX010000019.1"/>
</dbReference>
<dbReference type="InterPro" id="IPR027417">
    <property type="entry name" value="P-loop_NTPase"/>
</dbReference>
<dbReference type="Proteomes" id="UP001242480">
    <property type="component" value="Unassembled WGS sequence"/>
</dbReference>
<dbReference type="GO" id="GO:0005524">
    <property type="term" value="F:ATP binding"/>
    <property type="evidence" value="ECO:0007669"/>
    <property type="project" value="UniProtKB-KW"/>
</dbReference>
<dbReference type="InterPro" id="IPR003439">
    <property type="entry name" value="ABC_transporter-like_ATP-bd"/>
</dbReference>
<gene>
    <name evidence="7" type="ORF">QO011_006970</name>
</gene>
<evidence type="ECO:0000313" key="7">
    <source>
        <dbReference type="EMBL" id="MDQ0473931.1"/>
    </source>
</evidence>
<dbReference type="Pfam" id="PF00005">
    <property type="entry name" value="ABC_tran"/>
    <property type="match status" value="1"/>
</dbReference>
<comment type="caution">
    <text evidence="7">The sequence shown here is derived from an EMBL/GenBank/DDBJ whole genome shotgun (WGS) entry which is preliminary data.</text>
</comment>
<dbReference type="Gene3D" id="3.40.50.300">
    <property type="entry name" value="P-loop containing nucleotide triphosphate hydrolases"/>
    <property type="match status" value="1"/>
</dbReference>
<comment type="similarity">
    <text evidence="2">Belongs to the ABC transporter superfamily.</text>
</comment>
<dbReference type="PROSITE" id="PS50893">
    <property type="entry name" value="ABC_TRANSPORTER_2"/>
    <property type="match status" value="1"/>
</dbReference>
<evidence type="ECO:0000256" key="2">
    <source>
        <dbReference type="ARBA" id="ARBA00005417"/>
    </source>
</evidence>
<feature type="domain" description="ABC transporter" evidence="6">
    <location>
        <begin position="4"/>
        <end position="261"/>
    </location>
</feature>
<dbReference type="PROSITE" id="PS00211">
    <property type="entry name" value="ABC_TRANSPORTER_1"/>
    <property type="match status" value="1"/>
</dbReference>
<organism evidence="7 8">
    <name type="scientific">Labrys wisconsinensis</name>
    <dbReference type="NCBI Taxonomy" id="425677"/>
    <lineage>
        <taxon>Bacteria</taxon>
        <taxon>Pseudomonadati</taxon>
        <taxon>Pseudomonadota</taxon>
        <taxon>Alphaproteobacteria</taxon>
        <taxon>Hyphomicrobiales</taxon>
        <taxon>Xanthobacteraceae</taxon>
        <taxon>Labrys</taxon>
    </lineage>
</organism>
<name>A0ABU0JI18_9HYPH</name>
<dbReference type="PANTHER" id="PTHR43776:SF7">
    <property type="entry name" value="D,D-DIPEPTIDE TRANSPORT ATP-BINDING PROTEIN DDPF-RELATED"/>
    <property type="match status" value="1"/>
</dbReference>
<keyword evidence="5 7" id="KW-0067">ATP-binding</keyword>
<sequence length="334" mass="35811">MTLLEVRGLHKYFPVGAGRRGLLSLRVRRSRLHAVEDVSFSLGAGEALGLVGESGSGKSTLASLVARLADPSSGTILLEGEDIGAVPAARAARAAWRSHIQMVFQDPYDSLDPRRSVREAIAAPLARLEGLGGARLEERVRWALDRVHLPAELAGRLPHRLSGGQLARAGIARAIALRPRLLILDEPTSALDVSIQAVILKLVDELRRDLGIALLFVSHDLNVVRLLCQRVMVMYLGQVVERGSVDAVLGRPSHPYTAGLVAAIPALGRPPRTGRARLTGEPGSPIDPKPDICRFETRCASAGALCRTRQPPFLGLDADHGVACHHPLRGADAR</sequence>
<proteinExistence type="inferred from homology"/>
<dbReference type="EMBL" id="JAUSVX010000019">
    <property type="protein sequence ID" value="MDQ0473931.1"/>
    <property type="molecule type" value="Genomic_DNA"/>
</dbReference>
<evidence type="ECO:0000256" key="5">
    <source>
        <dbReference type="ARBA" id="ARBA00022840"/>
    </source>
</evidence>
<dbReference type="SUPFAM" id="SSF52540">
    <property type="entry name" value="P-loop containing nucleoside triphosphate hydrolases"/>
    <property type="match status" value="1"/>
</dbReference>
<accession>A0ABU0JI18</accession>
<dbReference type="SMART" id="SM00382">
    <property type="entry name" value="AAA"/>
    <property type="match status" value="1"/>
</dbReference>
<dbReference type="InterPro" id="IPR003593">
    <property type="entry name" value="AAA+_ATPase"/>
</dbReference>
<dbReference type="InterPro" id="IPR017871">
    <property type="entry name" value="ABC_transporter-like_CS"/>
</dbReference>
<evidence type="ECO:0000259" key="6">
    <source>
        <dbReference type="PROSITE" id="PS50893"/>
    </source>
</evidence>
<protein>
    <submittedName>
        <fullName evidence="7">Oligopeptide/dipeptide ABC transporter ATP-binding protein</fullName>
    </submittedName>
</protein>
<dbReference type="PANTHER" id="PTHR43776">
    <property type="entry name" value="TRANSPORT ATP-BINDING PROTEIN"/>
    <property type="match status" value="1"/>
</dbReference>
<dbReference type="InterPro" id="IPR050319">
    <property type="entry name" value="ABC_transp_ATP-bind"/>
</dbReference>
<comment type="subcellular location">
    <subcellularLocation>
        <location evidence="1">Cell inner membrane</location>
        <topology evidence="1">Peripheral membrane protein</topology>
    </subcellularLocation>
</comment>
<keyword evidence="8" id="KW-1185">Reference proteome</keyword>
<evidence type="ECO:0000313" key="8">
    <source>
        <dbReference type="Proteomes" id="UP001242480"/>
    </source>
</evidence>
<keyword evidence="3" id="KW-0813">Transport</keyword>
<dbReference type="CDD" id="cd03257">
    <property type="entry name" value="ABC_NikE_OppD_transporters"/>
    <property type="match status" value="1"/>
</dbReference>
<dbReference type="Pfam" id="PF08352">
    <property type="entry name" value="oligo_HPY"/>
    <property type="match status" value="1"/>
</dbReference>
<keyword evidence="4" id="KW-0547">Nucleotide-binding</keyword>